<dbReference type="Gene3D" id="1.25.40.10">
    <property type="entry name" value="Tetratricopeptide repeat domain"/>
    <property type="match status" value="1"/>
</dbReference>
<name>A0A835GGW9_SPOEX</name>
<dbReference type="Proteomes" id="UP000648187">
    <property type="component" value="Unassembled WGS sequence"/>
</dbReference>
<dbReference type="InterPro" id="IPR043195">
    <property type="entry name" value="TTC12"/>
</dbReference>
<dbReference type="EMBL" id="JACKWZ010000065">
    <property type="protein sequence ID" value="KAF9417791.1"/>
    <property type="molecule type" value="Genomic_DNA"/>
</dbReference>
<evidence type="ECO:0000313" key="2">
    <source>
        <dbReference type="Proteomes" id="UP000648187"/>
    </source>
</evidence>
<sequence>MSILNNPAIRDKRSIELDEEFNNFMKKVGEVSNIVKDMSSGDKAKAEAAKALADQYLDGKVILDEDVTLKVKQNRTVINEKAFHNLGIQMRADRNIHNEVDKESWMAEVSKDAERRYAERKVRRERADTLKTQAIKAFRREEYDRALSCYNRAIEQVRDDPMLYCDRALTKIKLGKFDKVFDDCDLALRLNENSFRARLYQAKAYKELEESAKLEECRKQLDTMFPQHAELIHDYLDKKEGYGDEDSD</sequence>
<comment type="caution">
    <text evidence="1">The sequence shown here is derived from an EMBL/GenBank/DDBJ whole genome shotgun (WGS) entry which is preliminary data.</text>
</comment>
<organism evidence="1 2">
    <name type="scientific">Spodoptera exigua</name>
    <name type="common">Beet armyworm</name>
    <name type="synonym">Noctua fulgens</name>
    <dbReference type="NCBI Taxonomy" id="7107"/>
    <lineage>
        <taxon>Eukaryota</taxon>
        <taxon>Metazoa</taxon>
        <taxon>Ecdysozoa</taxon>
        <taxon>Arthropoda</taxon>
        <taxon>Hexapoda</taxon>
        <taxon>Insecta</taxon>
        <taxon>Pterygota</taxon>
        <taxon>Neoptera</taxon>
        <taxon>Endopterygota</taxon>
        <taxon>Lepidoptera</taxon>
        <taxon>Glossata</taxon>
        <taxon>Ditrysia</taxon>
        <taxon>Noctuoidea</taxon>
        <taxon>Noctuidae</taxon>
        <taxon>Amphipyrinae</taxon>
        <taxon>Spodoptera</taxon>
    </lineage>
</organism>
<dbReference type="InterPro" id="IPR019734">
    <property type="entry name" value="TPR_rpt"/>
</dbReference>
<dbReference type="GO" id="GO:0070286">
    <property type="term" value="P:axonemal dynein complex assembly"/>
    <property type="evidence" value="ECO:0007669"/>
    <property type="project" value="TreeGrafter"/>
</dbReference>
<dbReference type="AlphaFoldDB" id="A0A835GGW9"/>
<dbReference type="GO" id="GO:0007288">
    <property type="term" value="P:sperm axoneme assembly"/>
    <property type="evidence" value="ECO:0007669"/>
    <property type="project" value="TreeGrafter"/>
</dbReference>
<dbReference type="InterPro" id="IPR011990">
    <property type="entry name" value="TPR-like_helical_dom_sf"/>
</dbReference>
<evidence type="ECO:0000313" key="1">
    <source>
        <dbReference type="EMBL" id="KAF9417791.1"/>
    </source>
</evidence>
<protein>
    <recommendedName>
        <fullName evidence="3">Tetratricopeptide repeat protein 12</fullName>
    </recommendedName>
</protein>
<gene>
    <name evidence="1" type="ORF">HW555_005205</name>
</gene>
<evidence type="ECO:0008006" key="3">
    <source>
        <dbReference type="Google" id="ProtNLM"/>
    </source>
</evidence>
<reference evidence="1" key="1">
    <citation type="submission" date="2020-08" db="EMBL/GenBank/DDBJ databases">
        <title>Spodoptera exigua strain:BAW_Kor-Di-RS1 Genome sequencing and assembly.</title>
        <authorList>
            <person name="Kim J."/>
            <person name="Nam H.Y."/>
            <person name="Kwon M."/>
            <person name="Choi J.H."/>
            <person name="Cho S.R."/>
            <person name="Kim G.-H."/>
        </authorList>
    </citation>
    <scope>NUCLEOTIDE SEQUENCE</scope>
    <source>
        <strain evidence="1">BAW_Kor-Di-RS1</strain>
        <tissue evidence="1">Whole-body</tissue>
    </source>
</reference>
<dbReference type="PANTHER" id="PTHR46540:SF1">
    <property type="entry name" value="TETRATRICOPEPTIDE REPEAT PROTEIN 12"/>
    <property type="match status" value="1"/>
</dbReference>
<keyword evidence="2" id="KW-1185">Reference proteome</keyword>
<accession>A0A835GGW9</accession>
<dbReference type="SUPFAM" id="SSF48452">
    <property type="entry name" value="TPR-like"/>
    <property type="match status" value="1"/>
</dbReference>
<dbReference type="GO" id="GO:0005813">
    <property type="term" value="C:centrosome"/>
    <property type="evidence" value="ECO:0007669"/>
    <property type="project" value="TreeGrafter"/>
</dbReference>
<dbReference type="SMART" id="SM00028">
    <property type="entry name" value="TPR"/>
    <property type="match status" value="2"/>
</dbReference>
<dbReference type="GO" id="GO:0005737">
    <property type="term" value="C:cytoplasm"/>
    <property type="evidence" value="ECO:0007669"/>
    <property type="project" value="TreeGrafter"/>
</dbReference>
<dbReference type="PANTHER" id="PTHR46540">
    <property type="entry name" value="TETRATRICOPEPTIDE REPEAT PROTEIN 12"/>
    <property type="match status" value="1"/>
</dbReference>
<proteinExistence type="predicted"/>